<dbReference type="EMBL" id="JARGEI010000017">
    <property type="protein sequence ID" value="KAJ8716631.1"/>
    <property type="molecule type" value="Genomic_DNA"/>
</dbReference>
<feature type="compositionally biased region" description="Polar residues" evidence="1">
    <location>
        <begin position="193"/>
        <end position="208"/>
    </location>
</feature>
<dbReference type="AlphaFoldDB" id="A0AAD7YJD9"/>
<feature type="compositionally biased region" description="Basic and acidic residues" evidence="1">
    <location>
        <begin position="223"/>
        <end position="234"/>
    </location>
</feature>
<evidence type="ECO:0000256" key="1">
    <source>
        <dbReference type="SAM" id="MobiDB-lite"/>
    </source>
</evidence>
<dbReference type="Proteomes" id="UP001231518">
    <property type="component" value="Chromosome 14"/>
</dbReference>
<name>A0AAD7YJD9_MYTSE</name>
<feature type="compositionally biased region" description="Acidic residues" evidence="1">
    <location>
        <begin position="235"/>
        <end position="245"/>
    </location>
</feature>
<proteinExistence type="predicted"/>
<dbReference type="PANTHER" id="PTHR11567">
    <property type="entry name" value="ACID PHOSPHATASE-RELATED"/>
    <property type="match status" value="1"/>
</dbReference>
<dbReference type="PANTHER" id="PTHR11567:SF25">
    <property type="entry name" value="PROTEIN FRA10AC1"/>
    <property type="match status" value="1"/>
</dbReference>
<dbReference type="InterPro" id="IPR050645">
    <property type="entry name" value="Histidine_acid_phosphatase"/>
</dbReference>
<comment type="caution">
    <text evidence="2">The sequence shown here is derived from an EMBL/GenBank/DDBJ whole genome shotgun (WGS) entry which is preliminary data.</text>
</comment>
<dbReference type="Pfam" id="PF09725">
    <property type="entry name" value="Fra10Ac1"/>
    <property type="match status" value="1"/>
</dbReference>
<feature type="compositionally biased region" description="Basic residues" evidence="1">
    <location>
        <begin position="164"/>
        <end position="178"/>
    </location>
</feature>
<keyword evidence="3" id="KW-1185">Reference proteome</keyword>
<evidence type="ECO:0008006" key="4">
    <source>
        <dbReference type="Google" id="ProtNLM"/>
    </source>
</evidence>
<protein>
    <recommendedName>
        <fullName evidence="4">Protein FRA10AC1 homolog</fullName>
    </recommendedName>
</protein>
<organism evidence="2 3">
    <name type="scientific">Mythimna separata</name>
    <name type="common">Oriental armyworm</name>
    <name type="synonym">Pseudaletia separata</name>
    <dbReference type="NCBI Taxonomy" id="271217"/>
    <lineage>
        <taxon>Eukaryota</taxon>
        <taxon>Metazoa</taxon>
        <taxon>Ecdysozoa</taxon>
        <taxon>Arthropoda</taxon>
        <taxon>Hexapoda</taxon>
        <taxon>Insecta</taxon>
        <taxon>Pterygota</taxon>
        <taxon>Neoptera</taxon>
        <taxon>Endopterygota</taxon>
        <taxon>Lepidoptera</taxon>
        <taxon>Glossata</taxon>
        <taxon>Ditrysia</taxon>
        <taxon>Noctuoidea</taxon>
        <taxon>Noctuidae</taxon>
        <taxon>Noctuinae</taxon>
        <taxon>Hadenini</taxon>
        <taxon>Mythimna</taxon>
    </lineage>
</organism>
<dbReference type="GO" id="GO:0016791">
    <property type="term" value="F:phosphatase activity"/>
    <property type="evidence" value="ECO:0007669"/>
    <property type="project" value="TreeGrafter"/>
</dbReference>
<feature type="region of interest" description="Disordered" evidence="1">
    <location>
        <begin position="164"/>
        <end position="245"/>
    </location>
</feature>
<feature type="compositionally biased region" description="Acidic residues" evidence="1">
    <location>
        <begin position="182"/>
        <end position="191"/>
    </location>
</feature>
<accession>A0AAD7YJD9</accession>
<gene>
    <name evidence="2" type="ORF">PYW07_003258</name>
</gene>
<sequence length="245" mass="28818">MSARLRNLNPYELHKYLVNVYCLNTKGSATTLKRDTSRDRTDLDIIRENHKFVWEEDDVADTWEKQLAKKYCDKLFKEYCICDLSRYKENKVALRWRIEKEVVLGKGQFQCGNKVCSESNGLKSWEVNFAYVEDNERKNALVKLRLCPGCSELLNYRSKKREVKRLKKSQKKSKKAKKPDKEESEDDEEELVNPSNSEDPVEPSTSNEAVAMEPDEASLWKKGLQEEEEKSREEEFQEYLEDLLL</sequence>
<dbReference type="InterPro" id="IPR019129">
    <property type="entry name" value="Folate-sensitive_fs_Fra10Ac1"/>
</dbReference>
<evidence type="ECO:0000313" key="2">
    <source>
        <dbReference type="EMBL" id="KAJ8716631.1"/>
    </source>
</evidence>
<reference evidence="2" key="1">
    <citation type="submission" date="2023-03" db="EMBL/GenBank/DDBJ databases">
        <title>Chromosome-level genomes of two armyworms, Mythimna separata and Mythimna loreyi, provide insights into the biosynthesis and reception of sex pheromones.</title>
        <authorList>
            <person name="Zhao H."/>
        </authorList>
    </citation>
    <scope>NUCLEOTIDE SEQUENCE</scope>
    <source>
        <strain evidence="2">BeijingLab</strain>
        <tissue evidence="2">Pupa</tissue>
    </source>
</reference>
<evidence type="ECO:0000313" key="3">
    <source>
        <dbReference type="Proteomes" id="UP001231518"/>
    </source>
</evidence>